<proteinExistence type="predicted"/>
<dbReference type="Proteomes" id="UP000192783">
    <property type="component" value="Unassembled WGS sequence"/>
</dbReference>
<dbReference type="AlphaFoldDB" id="A0A1W1XUE4"/>
<reference evidence="1 2" key="1">
    <citation type="submission" date="2017-04" db="EMBL/GenBank/DDBJ databases">
        <authorList>
            <person name="Afonso C.L."/>
            <person name="Miller P.J."/>
            <person name="Scott M.A."/>
            <person name="Spackman E."/>
            <person name="Goraichik I."/>
            <person name="Dimitrov K.M."/>
            <person name="Suarez D.L."/>
            <person name="Swayne D.E."/>
        </authorList>
    </citation>
    <scope>NUCLEOTIDE SEQUENCE [LARGE SCALE GENOMIC DNA]</scope>
    <source>
        <strain evidence="1 2">DSM 13146</strain>
    </source>
</reference>
<keyword evidence="2" id="KW-1185">Reference proteome</keyword>
<organism evidence="1 2">
    <name type="scientific">Desulfacinum hydrothermale DSM 13146</name>
    <dbReference type="NCBI Taxonomy" id="1121390"/>
    <lineage>
        <taxon>Bacteria</taxon>
        <taxon>Pseudomonadati</taxon>
        <taxon>Thermodesulfobacteriota</taxon>
        <taxon>Syntrophobacteria</taxon>
        <taxon>Syntrophobacterales</taxon>
        <taxon>Syntrophobacteraceae</taxon>
        <taxon>Desulfacinum</taxon>
    </lineage>
</organism>
<protein>
    <submittedName>
        <fullName evidence="1">Uncharacterized protein</fullName>
    </submittedName>
</protein>
<accession>A0A1W1XUE4</accession>
<evidence type="ECO:0000313" key="2">
    <source>
        <dbReference type="Proteomes" id="UP000192783"/>
    </source>
</evidence>
<evidence type="ECO:0000313" key="1">
    <source>
        <dbReference type="EMBL" id="SMC27482.1"/>
    </source>
</evidence>
<name>A0A1W1XUE4_9BACT</name>
<sequence length="93" mass="10235">MAPFLGRLGRSAGPVLPAWQEHGRVRNPLLKFGLKIQKTPRGPVKFQRIRRSGKAELPLEGGLLDGTMRRDGLWKVFLGPAVEEIPAGRTPQG</sequence>
<gene>
    <name evidence="1" type="ORF">SAMN02746041_02972</name>
</gene>
<dbReference type="EMBL" id="FWXF01000021">
    <property type="protein sequence ID" value="SMC27482.1"/>
    <property type="molecule type" value="Genomic_DNA"/>
</dbReference>
<dbReference type="STRING" id="1121390.SAMN02746041_02972"/>